<reference evidence="4" key="1">
    <citation type="journal article" date="2019" name="Int. J. Syst. Evol. Microbiol.">
        <title>The Global Catalogue of Microorganisms (GCM) 10K type strain sequencing project: providing services to taxonomists for standard genome sequencing and annotation.</title>
        <authorList>
            <consortium name="The Broad Institute Genomics Platform"/>
            <consortium name="The Broad Institute Genome Sequencing Center for Infectious Disease"/>
            <person name="Wu L."/>
            <person name="Ma J."/>
        </authorList>
    </citation>
    <scope>NUCLEOTIDE SEQUENCE [LARGE SCALE GENOMIC DNA]</scope>
    <source>
        <strain evidence="4">KCTC 52473</strain>
    </source>
</reference>
<proteinExistence type="predicted"/>
<accession>A0ABV7FIN3</accession>
<dbReference type="PANTHER" id="PTHR47572">
    <property type="entry name" value="LIPOPROTEIN-RELATED"/>
    <property type="match status" value="1"/>
</dbReference>
<dbReference type="InterPro" id="IPR013658">
    <property type="entry name" value="SGL"/>
</dbReference>
<dbReference type="Proteomes" id="UP001595478">
    <property type="component" value="Unassembled WGS sequence"/>
</dbReference>
<evidence type="ECO:0000313" key="3">
    <source>
        <dbReference type="EMBL" id="MFC3120137.1"/>
    </source>
</evidence>
<evidence type="ECO:0000256" key="1">
    <source>
        <dbReference type="ARBA" id="ARBA00022801"/>
    </source>
</evidence>
<dbReference type="InterPro" id="IPR051262">
    <property type="entry name" value="SMP-30/CGR1_Lactonase"/>
</dbReference>
<dbReference type="Pfam" id="PF08450">
    <property type="entry name" value="SGL"/>
    <property type="match status" value="1"/>
</dbReference>
<name>A0ABV7FIN3_9ALTE</name>
<evidence type="ECO:0000259" key="2">
    <source>
        <dbReference type="Pfam" id="PF08450"/>
    </source>
</evidence>
<dbReference type="EMBL" id="JBHRSW010000004">
    <property type="protein sequence ID" value="MFC3120137.1"/>
    <property type="molecule type" value="Genomic_DNA"/>
</dbReference>
<organism evidence="3 4">
    <name type="scientific">Agaribacter flavus</name>
    <dbReference type="NCBI Taxonomy" id="1902781"/>
    <lineage>
        <taxon>Bacteria</taxon>
        <taxon>Pseudomonadati</taxon>
        <taxon>Pseudomonadota</taxon>
        <taxon>Gammaproteobacteria</taxon>
        <taxon>Alteromonadales</taxon>
        <taxon>Alteromonadaceae</taxon>
        <taxon>Agaribacter</taxon>
    </lineage>
</organism>
<dbReference type="PANTHER" id="PTHR47572:SF4">
    <property type="entry name" value="LACTONASE DRP35"/>
    <property type="match status" value="1"/>
</dbReference>
<comment type="caution">
    <text evidence="3">The sequence shown here is derived from an EMBL/GenBank/DDBJ whole genome shotgun (WGS) entry which is preliminary data.</text>
</comment>
<keyword evidence="4" id="KW-1185">Reference proteome</keyword>
<dbReference type="Gene3D" id="2.120.10.30">
    <property type="entry name" value="TolB, C-terminal domain"/>
    <property type="match status" value="1"/>
</dbReference>
<dbReference type="SUPFAM" id="SSF63829">
    <property type="entry name" value="Calcium-dependent phosphotriesterase"/>
    <property type="match status" value="1"/>
</dbReference>
<keyword evidence="1" id="KW-0378">Hydrolase</keyword>
<protein>
    <submittedName>
        <fullName evidence="3">SMP-30/gluconolactonase/LRE family protein</fullName>
    </submittedName>
</protein>
<dbReference type="RefSeq" id="WP_376918280.1">
    <property type="nucleotide sequence ID" value="NZ_JBHRSW010000004.1"/>
</dbReference>
<gene>
    <name evidence="3" type="ORF">ACFOHL_00715</name>
</gene>
<dbReference type="InterPro" id="IPR011042">
    <property type="entry name" value="6-blade_b-propeller_TolB-like"/>
</dbReference>
<feature type="domain" description="SMP-30/Gluconolactonase/LRE-like region" evidence="2">
    <location>
        <begin position="62"/>
        <end position="244"/>
    </location>
</feature>
<evidence type="ECO:0000313" key="4">
    <source>
        <dbReference type="Proteomes" id="UP001595478"/>
    </source>
</evidence>
<sequence>MAAVNQFSHSFEFVGRDLVRPECVLTKANGEIYVSDFRGGVTCIDTMGKQTLYSGESTDIEDGLLQTNGFAIQNDGSFLVAHLGANSGGVYRLSRDKQITPFLQNIDGIDLPPTNFVHIDHQGRIWITVSTRMRPRSRGYSPLCKDGFIVLVDKGKASVVADNLGYTNECWVSPDGTTLYANATFSRELFKWTITPTGALVNKQLFTTFSEGTFPDGLVGDTLGNLWVTSIVSNRVICVFPDGRSQIFLEESNEEHVQKAEKAYLDYAMGREHLDNNPAALKNISSLSFGGKNCDDMYLGCLLDQRIVKIPNTGFVGHKPVHW</sequence>